<protein>
    <submittedName>
        <fullName evidence="2">GNAT family N-acetyltransferase</fullName>
    </submittedName>
</protein>
<evidence type="ECO:0000259" key="1">
    <source>
        <dbReference type="PROSITE" id="PS51186"/>
    </source>
</evidence>
<evidence type="ECO:0000313" key="3">
    <source>
        <dbReference type="Proteomes" id="UP001058271"/>
    </source>
</evidence>
<dbReference type="PROSITE" id="PS51186">
    <property type="entry name" value="GNAT"/>
    <property type="match status" value="1"/>
</dbReference>
<organism evidence="2 3">
    <name type="scientific">Dactylosporangium roseum</name>
    <dbReference type="NCBI Taxonomy" id="47989"/>
    <lineage>
        <taxon>Bacteria</taxon>
        <taxon>Bacillati</taxon>
        <taxon>Actinomycetota</taxon>
        <taxon>Actinomycetes</taxon>
        <taxon>Micromonosporales</taxon>
        <taxon>Micromonosporaceae</taxon>
        <taxon>Dactylosporangium</taxon>
    </lineage>
</organism>
<sequence>MTNQSRSFYRLLGPFLARREVVAEVGGPIWDEDDKTWFVALADGVVVGFCAARESGSVVTLQSAYVVPGYRRSGVYRALFADRLAWLGDRPARAVCTEASLPAFLDTGFTEARTRGRFTEVRRG</sequence>
<dbReference type="RefSeq" id="WP_260727163.1">
    <property type="nucleotide sequence ID" value="NZ_BAAABS010000033.1"/>
</dbReference>
<keyword evidence="3" id="KW-1185">Reference proteome</keyword>
<feature type="domain" description="N-acetyltransferase" evidence="1">
    <location>
        <begin position="1"/>
        <end position="124"/>
    </location>
</feature>
<proteinExistence type="predicted"/>
<dbReference type="InterPro" id="IPR016181">
    <property type="entry name" value="Acyl_CoA_acyltransferase"/>
</dbReference>
<accession>A0ABY5Z9Y5</accession>
<dbReference type="Gene3D" id="3.40.630.30">
    <property type="match status" value="1"/>
</dbReference>
<dbReference type="Proteomes" id="UP001058271">
    <property type="component" value="Chromosome"/>
</dbReference>
<dbReference type="CDD" id="cd04301">
    <property type="entry name" value="NAT_SF"/>
    <property type="match status" value="1"/>
</dbReference>
<name>A0ABY5Z9Y5_9ACTN</name>
<dbReference type="Pfam" id="PF00583">
    <property type="entry name" value="Acetyltransf_1"/>
    <property type="match status" value="1"/>
</dbReference>
<dbReference type="InterPro" id="IPR000182">
    <property type="entry name" value="GNAT_dom"/>
</dbReference>
<dbReference type="SUPFAM" id="SSF55729">
    <property type="entry name" value="Acyl-CoA N-acyltransferases (Nat)"/>
    <property type="match status" value="1"/>
</dbReference>
<evidence type="ECO:0000313" key="2">
    <source>
        <dbReference type="EMBL" id="UWZ37800.1"/>
    </source>
</evidence>
<dbReference type="EMBL" id="CP073721">
    <property type="protein sequence ID" value="UWZ37800.1"/>
    <property type="molecule type" value="Genomic_DNA"/>
</dbReference>
<gene>
    <name evidence="2" type="ORF">Drose_05880</name>
</gene>
<reference evidence="2" key="1">
    <citation type="submission" date="2021-04" db="EMBL/GenBank/DDBJ databases">
        <title>Biosynthetic gene clusters of Dactylosporangioum roseum.</title>
        <authorList>
            <person name="Hartkoorn R.C."/>
            <person name="Beaudoing E."/>
            <person name="Hot D."/>
            <person name="Moureu S."/>
        </authorList>
    </citation>
    <scope>NUCLEOTIDE SEQUENCE</scope>
    <source>
        <strain evidence="2">NRRL B-16295</strain>
    </source>
</reference>